<evidence type="ECO:0000256" key="7">
    <source>
        <dbReference type="SAM" id="MobiDB-lite"/>
    </source>
</evidence>
<comment type="caution">
    <text evidence="12">The sequence shown here is derived from an EMBL/GenBank/DDBJ whole genome shotgun (WGS) entry which is preliminary data.</text>
</comment>
<evidence type="ECO:0000256" key="5">
    <source>
        <dbReference type="ARBA" id="ARBA00022989"/>
    </source>
</evidence>
<dbReference type="PANTHER" id="PTHR30347:SF9">
    <property type="entry name" value="MINICONDUCTANCE MECHANOSENSITIVE CHANNEL MSCM"/>
    <property type="match status" value="1"/>
</dbReference>
<feature type="transmembrane region" description="Helical" evidence="8">
    <location>
        <begin position="436"/>
        <end position="454"/>
    </location>
</feature>
<comment type="subcellular location">
    <subcellularLocation>
        <location evidence="1">Cell membrane</location>
        <topology evidence="1">Multi-pass membrane protein</topology>
    </subcellularLocation>
</comment>
<keyword evidence="13" id="KW-1185">Reference proteome</keyword>
<dbReference type="Pfam" id="PF21082">
    <property type="entry name" value="MS_channel_3rd"/>
    <property type="match status" value="1"/>
</dbReference>
<evidence type="ECO:0000256" key="3">
    <source>
        <dbReference type="ARBA" id="ARBA00022475"/>
    </source>
</evidence>
<feature type="transmembrane region" description="Helical" evidence="8">
    <location>
        <begin position="539"/>
        <end position="561"/>
    </location>
</feature>
<feature type="signal peptide" evidence="9">
    <location>
        <begin position="1"/>
        <end position="25"/>
    </location>
</feature>
<name>A0ABU1JT96_9PROT</name>
<evidence type="ECO:0000259" key="10">
    <source>
        <dbReference type="Pfam" id="PF00924"/>
    </source>
</evidence>
<evidence type="ECO:0000256" key="6">
    <source>
        <dbReference type="ARBA" id="ARBA00023136"/>
    </source>
</evidence>
<dbReference type="Gene3D" id="2.30.30.60">
    <property type="match status" value="1"/>
</dbReference>
<dbReference type="Gene3D" id="1.10.287.1260">
    <property type="match status" value="1"/>
</dbReference>
<feature type="compositionally biased region" description="Basic and acidic residues" evidence="7">
    <location>
        <begin position="808"/>
        <end position="830"/>
    </location>
</feature>
<keyword evidence="5 8" id="KW-1133">Transmembrane helix</keyword>
<gene>
    <name evidence="12" type="ORF">E9232_004376</name>
</gene>
<feature type="transmembrane region" description="Helical" evidence="8">
    <location>
        <begin position="411"/>
        <end position="430"/>
    </location>
</feature>
<dbReference type="InterPro" id="IPR049278">
    <property type="entry name" value="MS_channel_C"/>
</dbReference>
<keyword evidence="6 8" id="KW-0472">Membrane</keyword>
<dbReference type="SUPFAM" id="SSF50182">
    <property type="entry name" value="Sm-like ribonucleoproteins"/>
    <property type="match status" value="1"/>
</dbReference>
<comment type="similarity">
    <text evidence="2">Belongs to the MscS (TC 1.A.23) family.</text>
</comment>
<feature type="transmembrane region" description="Helical" evidence="8">
    <location>
        <begin position="244"/>
        <end position="271"/>
    </location>
</feature>
<dbReference type="InterPro" id="IPR023408">
    <property type="entry name" value="MscS_beta-dom_sf"/>
</dbReference>
<accession>A0ABU1JT96</accession>
<evidence type="ECO:0000256" key="8">
    <source>
        <dbReference type="SAM" id="Phobius"/>
    </source>
</evidence>
<dbReference type="SUPFAM" id="SSF82861">
    <property type="entry name" value="Mechanosensitive channel protein MscS (YggB), transmembrane region"/>
    <property type="match status" value="1"/>
</dbReference>
<dbReference type="PANTHER" id="PTHR30347">
    <property type="entry name" value="POTASSIUM CHANNEL RELATED"/>
    <property type="match status" value="1"/>
</dbReference>
<feature type="compositionally biased region" description="Pro residues" evidence="7">
    <location>
        <begin position="95"/>
        <end position="106"/>
    </location>
</feature>
<evidence type="ECO:0000259" key="11">
    <source>
        <dbReference type="Pfam" id="PF21082"/>
    </source>
</evidence>
<evidence type="ECO:0000256" key="4">
    <source>
        <dbReference type="ARBA" id="ARBA00022692"/>
    </source>
</evidence>
<dbReference type="InterPro" id="IPR006685">
    <property type="entry name" value="MscS_channel_2nd"/>
</dbReference>
<evidence type="ECO:0000256" key="9">
    <source>
        <dbReference type="SAM" id="SignalP"/>
    </source>
</evidence>
<evidence type="ECO:0000256" key="2">
    <source>
        <dbReference type="ARBA" id="ARBA00008017"/>
    </source>
</evidence>
<protein>
    <submittedName>
        <fullName evidence="12">Small-conductance mechanosensitive channel</fullName>
    </submittedName>
</protein>
<feature type="transmembrane region" description="Helical" evidence="8">
    <location>
        <begin position="277"/>
        <end position="305"/>
    </location>
</feature>
<sequence length="836" mass="88815">MTFRALFPRLFLLLALVCAALPAAAQTNPDFDKQSAGWQDTIKRLYVQLSAQNLSDDGYNALRIQLAAVVDQAQAASAAANDTLGKIKQVSDALGPPPAEGAPPESPDVVKQRQELADALAKFDGQVRQAEAVKTQANLLQQTADAARVDRFRRDLLTVAPAAFDPQLWGSVPDQATYLATRLLLPFQDQAGAGWDGVGEMARRILFAGIVLGLGWLARRWLLRRFGRRLTETVPSLRRRAAAALVYTIAHGVLPAMMTLAVAVICAGWLGDRPASYVAMITLGVLAWGIVAYFLASAAISAALTPDDPAWRLIDLTDASARTLCHRLRLGAAIWAVAGVTLAMADGRILMQSELRAVLVAASLAAGALALLALLPGSLWGYRADLKALPEGEPTDDQPAPARPAGRWPRLRLVTALLAVVVLVAGLIGYQKLALYITYLLVTSMGIGAAFLVLRGMVHEAIGRFLTQPVGPMARVRHSLFPADRGLWVFETGAALCTDIVLGLAALLVLAPVLGLSTSDISAIGTTILEGAKVGGVRIAPLDILGAIVAFTVGITATRFLQRRLDARFLEKLQIDRGLKNSIRTGIGYLGVLIAALLGVGVLGLDLSNLALIAGALSVGIGFGLQNIVQNFVAGLILLVERPVKVGDWVVIGGAEGVVRRISVRATEIQTFQRSSVIVPNGNLISSQVVNWTHKDKNGRVDIPVDIAASADVEQARDILLQIAKADSRVSAFPAPVVAFKGFSTTTLDLELRCHISDVDNFAGVGTDLRFAIWKAFREAKIAFQPAASDISLPQAVQVLATAVRERDGAVAKPGADRSEAAREVPREAEESSNAA</sequence>
<keyword evidence="4 8" id="KW-0812">Transmembrane</keyword>
<dbReference type="InterPro" id="IPR011014">
    <property type="entry name" value="MscS_channel_TM-2"/>
</dbReference>
<keyword evidence="9" id="KW-0732">Signal</keyword>
<dbReference type="InterPro" id="IPR010920">
    <property type="entry name" value="LSM_dom_sf"/>
</dbReference>
<dbReference type="Gene3D" id="3.30.70.100">
    <property type="match status" value="1"/>
</dbReference>
<dbReference type="Proteomes" id="UP001262410">
    <property type="component" value="Unassembled WGS sequence"/>
</dbReference>
<organism evidence="12 13">
    <name type="scientific">Inquilinus ginsengisoli</name>
    <dbReference type="NCBI Taxonomy" id="363840"/>
    <lineage>
        <taxon>Bacteria</taxon>
        <taxon>Pseudomonadati</taxon>
        <taxon>Pseudomonadota</taxon>
        <taxon>Alphaproteobacteria</taxon>
        <taxon>Rhodospirillales</taxon>
        <taxon>Rhodospirillaceae</taxon>
        <taxon>Inquilinus</taxon>
    </lineage>
</organism>
<feature type="transmembrane region" description="Helical" evidence="8">
    <location>
        <begin position="582"/>
        <end position="605"/>
    </location>
</feature>
<dbReference type="RefSeq" id="WP_309797394.1">
    <property type="nucleotide sequence ID" value="NZ_JAVDPW010000007.1"/>
</dbReference>
<dbReference type="SUPFAM" id="SSF82689">
    <property type="entry name" value="Mechanosensitive channel protein MscS (YggB), C-terminal domain"/>
    <property type="match status" value="1"/>
</dbReference>
<reference evidence="12 13" key="1">
    <citation type="submission" date="2023-07" db="EMBL/GenBank/DDBJ databases">
        <title>Sorghum-associated microbial communities from plants grown in Nebraska, USA.</title>
        <authorList>
            <person name="Schachtman D."/>
        </authorList>
    </citation>
    <scope>NUCLEOTIDE SEQUENCE [LARGE SCALE GENOMIC DNA]</scope>
    <source>
        <strain evidence="12 13">584</strain>
    </source>
</reference>
<evidence type="ECO:0000313" key="12">
    <source>
        <dbReference type="EMBL" id="MDR6291842.1"/>
    </source>
</evidence>
<feature type="transmembrane region" description="Helical" evidence="8">
    <location>
        <begin position="326"/>
        <end position="345"/>
    </location>
</feature>
<evidence type="ECO:0000256" key="1">
    <source>
        <dbReference type="ARBA" id="ARBA00004651"/>
    </source>
</evidence>
<dbReference type="EMBL" id="JAVDPW010000007">
    <property type="protein sequence ID" value="MDR6291842.1"/>
    <property type="molecule type" value="Genomic_DNA"/>
</dbReference>
<keyword evidence="3" id="KW-1003">Cell membrane</keyword>
<feature type="transmembrane region" description="Helical" evidence="8">
    <location>
        <begin position="205"/>
        <end position="223"/>
    </location>
</feature>
<dbReference type="Pfam" id="PF00924">
    <property type="entry name" value="MS_channel_2nd"/>
    <property type="match status" value="1"/>
</dbReference>
<feature type="chain" id="PRO_5047375323" evidence="9">
    <location>
        <begin position="26"/>
        <end position="836"/>
    </location>
</feature>
<evidence type="ECO:0000313" key="13">
    <source>
        <dbReference type="Proteomes" id="UP001262410"/>
    </source>
</evidence>
<proteinExistence type="inferred from homology"/>
<feature type="region of interest" description="Disordered" evidence="7">
    <location>
        <begin position="89"/>
        <end position="111"/>
    </location>
</feature>
<feature type="region of interest" description="Disordered" evidence="7">
    <location>
        <begin position="808"/>
        <end position="836"/>
    </location>
</feature>
<dbReference type="InterPro" id="IPR011066">
    <property type="entry name" value="MscS_channel_C_sf"/>
</dbReference>
<feature type="domain" description="Mechanosensitive ion channel MscS C-terminal" evidence="11">
    <location>
        <begin position="701"/>
        <end position="784"/>
    </location>
</feature>
<feature type="domain" description="Mechanosensitive ion channel MscS" evidence="10">
    <location>
        <begin position="627"/>
        <end position="694"/>
    </location>
</feature>
<dbReference type="InterPro" id="IPR052702">
    <property type="entry name" value="MscS-like_channel"/>
</dbReference>
<feature type="transmembrane region" description="Helical" evidence="8">
    <location>
        <begin position="357"/>
        <end position="382"/>
    </location>
</feature>